<accession>A0ABP8YR55</accession>
<dbReference type="CDD" id="cd01522">
    <property type="entry name" value="RHOD_1"/>
    <property type="match status" value="1"/>
</dbReference>
<dbReference type="PANTHER" id="PTHR47377">
    <property type="entry name" value="RHODANESE-LIKE DOMAIN-CONTAINING PROTEIN 4, CHLOROPLASTIC"/>
    <property type="match status" value="1"/>
</dbReference>
<dbReference type="InterPro" id="IPR001763">
    <property type="entry name" value="Rhodanese-like_dom"/>
</dbReference>
<feature type="domain" description="Rhodanese" evidence="1">
    <location>
        <begin position="18"/>
        <end position="124"/>
    </location>
</feature>
<dbReference type="Pfam" id="PF00581">
    <property type="entry name" value="Rhodanese"/>
    <property type="match status" value="1"/>
</dbReference>
<name>A0ABP8YR55_9ACTN</name>
<dbReference type="SUPFAM" id="SSF52821">
    <property type="entry name" value="Rhodanese/Cell cycle control phosphatase"/>
    <property type="match status" value="1"/>
</dbReference>
<dbReference type="InterPro" id="IPR036873">
    <property type="entry name" value="Rhodanese-like_dom_sf"/>
</dbReference>
<sequence>MSYAGDVTPQEAWERLQNNPKAVLVDCRTEAEWSFVGVPDLSGIGKQAVLIEWIGFPGGTPNTRFVEQLRAAGVADDAELLLLCRSGARSISAAEAATADGIAGAYNILDGFEGALDEAGHRGSTGWRAVGLPWRQQ</sequence>
<reference evidence="3" key="1">
    <citation type="journal article" date="2019" name="Int. J. Syst. Evol. Microbiol.">
        <title>The Global Catalogue of Microorganisms (GCM) 10K type strain sequencing project: providing services to taxonomists for standard genome sequencing and annotation.</title>
        <authorList>
            <consortium name="The Broad Institute Genomics Platform"/>
            <consortium name="The Broad Institute Genome Sequencing Center for Infectious Disease"/>
            <person name="Wu L."/>
            <person name="Ma J."/>
        </authorList>
    </citation>
    <scope>NUCLEOTIDE SEQUENCE [LARGE SCALE GENOMIC DNA]</scope>
    <source>
        <strain evidence="3">JCM 18077</strain>
    </source>
</reference>
<dbReference type="SMART" id="SM00450">
    <property type="entry name" value="RHOD"/>
    <property type="match status" value="1"/>
</dbReference>
<dbReference type="Proteomes" id="UP001500822">
    <property type="component" value="Unassembled WGS sequence"/>
</dbReference>
<evidence type="ECO:0000259" key="1">
    <source>
        <dbReference type="PROSITE" id="PS50206"/>
    </source>
</evidence>
<dbReference type="EMBL" id="BAABIE010000001">
    <property type="protein sequence ID" value="GAA4737477.1"/>
    <property type="molecule type" value="Genomic_DNA"/>
</dbReference>
<comment type="caution">
    <text evidence="2">The sequence shown here is derived from an EMBL/GenBank/DDBJ whole genome shotgun (WGS) entry which is preliminary data.</text>
</comment>
<dbReference type="Gene3D" id="3.40.250.10">
    <property type="entry name" value="Rhodanese-like domain"/>
    <property type="match status" value="1"/>
</dbReference>
<gene>
    <name evidence="2" type="ORF">GCM10023217_00510</name>
</gene>
<dbReference type="InterPro" id="IPR044240">
    <property type="entry name" value="STR4-like"/>
</dbReference>
<dbReference type="PROSITE" id="PS50206">
    <property type="entry name" value="RHODANESE_3"/>
    <property type="match status" value="1"/>
</dbReference>
<proteinExistence type="predicted"/>
<dbReference type="RefSeq" id="WP_345312001.1">
    <property type="nucleotide sequence ID" value="NZ_BAABIE010000001.1"/>
</dbReference>
<keyword evidence="3" id="KW-1185">Reference proteome</keyword>
<evidence type="ECO:0000313" key="2">
    <source>
        <dbReference type="EMBL" id="GAA4737477.1"/>
    </source>
</evidence>
<evidence type="ECO:0000313" key="3">
    <source>
        <dbReference type="Proteomes" id="UP001500822"/>
    </source>
</evidence>
<organism evidence="2 3">
    <name type="scientific">Gordonia alkaliphila</name>
    <dbReference type="NCBI Taxonomy" id="1053547"/>
    <lineage>
        <taxon>Bacteria</taxon>
        <taxon>Bacillati</taxon>
        <taxon>Actinomycetota</taxon>
        <taxon>Actinomycetes</taxon>
        <taxon>Mycobacteriales</taxon>
        <taxon>Gordoniaceae</taxon>
        <taxon>Gordonia</taxon>
    </lineage>
</organism>
<dbReference type="PANTHER" id="PTHR47377:SF1">
    <property type="entry name" value="RHODANESE-LIKE DOMAIN-CONTAINING PROTEIN 4, CHLOROPLASTIC"/>
    <property type="match status" value="1"/>
</dbReference>
<protein>
    <submittedName>
        <fullName evidence="2">Rhodanese-like domain-containing protein</fullName>
    </submittedName>
</protein>